<dbReference type="Gene3D" id="3.30.200.20">
    <property type="entry name" value="Phosphorylase Kinase, domain 1"/>
    <property type="match status" value="1"/>
</dbReference>
<dbReference type="PANTHER" id="PTHR47634">
    <property type="entry name" value="PROTEIN KINASE DOMAIN-CONTAINING PROTEIN-RELATED"/>
    <property type="match status" value="1"/>
</dbReference>
<evidence type="ECO:0000256" key="5">
    <source>
        <dbReference type="ARBA" id="ARBA00022777"/>
    </source>
</evidence>
<evidence type="ECO:0000256" key="3">
    <source>
        <dbReference type="ARBA" id="ARBA00022679"/>
    </source>
</evidence>
<feature type="domain" description="Protein kinase" evidence="9">
    <location>
        <begin position="41"/>
        <end position="390"/>
    </location>
</feature>
<gene>
    <name evidence="10" type="ORF">PENVUL_c032G10008</name>
</gene>
<dbReference type="SUPFAM" id="SSF56112">
    <property type="entry name" value="Protein kinase-like (PK-like)"/>
    <property type="match status" value="1"/>
</dbReference>
<comment type="catalytic activity">
    <reaction evidence="7">
        <text>L-threonyl-[protein] + ATP = O-phospho-L-threonyl-[protein] + ADP + H(+)</text>
        <dbReference type="Rhea" id="RHEA:46608"/>
        <dbReference type="Rhea" id="RHEA-COMP:11060"/>
        <dbReference type="Rhea" id="RHEA-COMP:11605"/>
        <dbReference type="ChEBI" id="CHEBI:15378"/>
        <dbReference type="ChEBI" id="CHEBI:30013"/>
        <dbReference type="ChEBI" id="CHEBI:30616"/>
        <dbReference type="ChEBI" id="CHEBI:61977"/>
        <dbReference type="ChEBI" id="CHEBI:456216"/>
        <dbReference type="EC" id="2.7.11.1"/>
    </reaction>
</comment>
<dbReference type="GO" id="GO:0050684">
    <property type="term" value="P:regulation of mRNA processing"/>
    <property type="evidence" value="ECO:0007669"/>
    <property type="project" value="TreeGrafter"/>
</dbReference>
<dbReference type="PANTHER" id="PTHR47634:SF9">
    <property type="entry name" value="PROTEIN KINASE DOMAIN-CONTAINING PROTEIN-RELATED"/>
    <property type="match status" value="1"/>
</dbReference>
<evidence type="ECO:0000313" key="10">
    <source>
        <dbReference type="EMBL" id="OQE04491.1"/>
    </source>
</evidence>
<dbReference type="InterPro" id="IPR051334">
    <property type="entry name" value="SRPK"/>
</dbReference>
<dbReference type="STRING" id="29845.A0A1V6RRU3"/>
<evidence type="ECO:0000256" key="8">
    <source>
        <dbReference type="ARBA" id="ARBA00048679"/>
    </source>
</evidence>
<dbReference type="Gene3D" id="1.10.510.10">
    <property type="entry name" value="Transferase(Phosphotransferase) domain 1"/>
    <property type="match status" value="1"/>
</dbReference>
<sequence length="436" mass="49449">MADSSMEDIYHPEVDVEYIEDYLPGGYHPTLIGDTFSSGRYTVVHKLGFGGYSTIWLARDQQCRRYVSLKILTARASVDSHEGEILNYLMKSDLNHAGKRFIPPLLDQFSFHSPNGYHQCLVGEPAGGSIAKSKEDSTNFMFPTDAARSTAAQLLLGLSYLHANGICHGDLHLRNFLLRIPHFDGLSTAELYKRFDRPYEIPIRRVDGTPSEPHAPTHAIYPMALCMPANELGDPEIIISDYGISFIMSQTPSPTLHTPALYSPPEDFFHEPIIQPAAADIWTLGVNLYEVLVNTLGQPPLRWWNSWDKRPDFFEQDGPWVADFRCISTPVFRRLCQRIWDMARDETEQTCEWDIAGGEVRALEDLLRAIMAFEPADRPTADSHLRSEYMMKWALPAWERQQRQKSAHSKDEKHQACLRTSRLEEGLGDALSYSSG</sequence>
<dbReference type="GO" id="GO:0005634">
    <property type="term" value="C:nucleus"/>
    <property type="evidence" value="ECO:0007669"/>
    <property type="project" value="TreeGrafter"/>
</dbReference>
<evidence type="ECO:0000256" key="2">
    <source>
        <dbReference type="ARBA" id="ARBA00022527"/>
    </source>
</evidence>
<keyword evidence="11" id="KW-1185">Reference proteome</keyword>
<dbReference type="EC" id="2.7.11.1" evidence="1"/>
<keyword evidence="2" id="KW-0723">Serine/threonine-protein kinase</keyword>
<keyword evidence="6" id="KW-0067">ATP-binding</keyword>
<evidence type="ECO:0000256" key="1">
    <source>
        <dbReference type="ARBA" id="ARBA00012513"/>
    </source>
</evidence>
<reference evidence="11" key="1">
    <citation type="journal article" date="2017" name="Nat. Microbiol.">
        <title>Global analysis of biosynthetic gene clusters reveals vast potential of secondary metabolite production in Penicillium species.</title>
        <authorList>
            <person name="Nielsen J.C."/>
            <person name="Grijseels S."/>
            <person name="Prigent S."/>
            <person name="Ji B."/>
            <person name="Dainat J."/>
            <person name="Nielsen K.F."/>
            <person name="Frisvad J.C."/>
            <person name="Workman M."/>
            <person name="Nielsen J."/>
        </authorList>
    </citation>
    <scope>NUCLEOTIDE SEQUENCE [LARGE SCALE GENOMIC DNA]</scope>
    <source>
        <strain evidence="11">IBT 29486</strain>
    </source>
</reference>
<evidence type="ECO:0000313" key="11">
    <source>
        <dbReference type="Proteomes" id="UP000191518"/>
    </source>
</evidence>
<dbReference type="Pfam" id="PF00069">
    <property type="entry name" value="Pkinase"/>
    <property type="match status" value="1"/>
</dbReference>
<evidence type="ECO:0000256" key="6">
    <source>
        <dbReference type="ARBA" id="ARBA00022840"/>
    </source>
</evidence>
<dbReference type="InterPro" id="IPR000719">
    <property type="entry name" value="Prot_kinase_dom"/>
</dbReference>
<dbReference type="EMBL" id="MDYP01000032">
    <property type="protein sequence ID" value="OQE04491.1"/>
    <property type="molecule type" value="Genomic_DNA"/>
</dbReference>
<protein>
    <recommendedName>
        <fullName evidence="1">non-specific serine/threonine protein kinase</fullName>
        <ecNumber evidence="1">2.7.11.1</ecNumber>
    </recommendedName>
</protein>
<comment type="caution">
    <text evidence="10">The sequence shown here is derived from an EMBL/GenBank/DDBJ whole genome shotgun (WGS) entry which is preliminary data.</text>
</comment>
<keyword evidence="4" id="KW-0547">Nucleotide-binding</keyword>
<organism evidence="10 11">
    <name type="scientific">Penicillium vulpinum</name>
    <dbReference type="NCBI Taxonomy" id="29845"/>
    <lineage>
        <taxon>Eukaryota</taxon>
        <taxon>Fungi</taxon>
        <taxon>Dikarya</taxon>
        <taxon>Ascomycota</taxon>
        <taxon>Pezizomycotina</taxon>
        <taxon>Eurotiomycetes</taxon>
        <taxon>Eurotiomycetidae</taxon>
        <taxon>Eurotiales</taxon>
        <taxon>Aspergillaceae</taxon>
        <taxon>Penicillium</taxon>
    </lineage>
</organism>
<name>A0A1V6RRU3_9EURO</name>
<dbReference type="GO" id="GO:0000245">
    <property type="term" value="P:spliceosomal complex assembly"/>
    <property type="evidence" value="ECO:0007669"/>
    <property type="project" value="TreeGrafter"/>
</dbReference>
<dbReference type="GO" id="GO:0005524">
    <property type="term" value="F:ATP binding"/>
    <property type="evidence" value="ECO:0007669"/>
    <property type="project" value="UniProtKB-KW"/>
</dbReference>
<dbReference type="AlphaFoldDB" id="A0A1V6RRU3"/>
<dbReference type="GO" id="GO:0005737">
    <property type="term" value="C:cytoplasm"/>
    <property type="evidence" value="ECO:0007669"/>
    <property type="project" value="TreeGrafter"/>
</dbReference>
<dbReference type="InterPro" id="IPR011009">
    <property type="entry name" value="Kinase-like_dom_sf"/>
</dbReference>
<dbReference type="GO" id="GO:0004674">
    <property type="term" value="F:protein serine/threonine kinase activity"/>
    <property type="evidence" value="ECO:0007669"/>
    <property type="project" value="UniProtKB-KW"/>
</dbReference>
<comment type="catalytic activity">
    <reaction evidence="8">
        <text>L-seryl-[protein] + ATP = O-phospho-L-seryl-[protein] + ADP + H(+)</text>
        <dbReference type="Rhea" id="RHEA:17989"/>
        <dbReference type="Rhea" id="RHEA-COMP:9863"/>
        <dbReference type="Rhea" id="RHEA-COMP:11604"/>
        <dbReference type="ChEBI" id="CHEBI:15378"/>
        <dbReference type="ChEBI" id="CHEBI:29999"/>
        <dbReference type="ChEBI" id="CHEBI:30616"/>
        <dbReference type="ChEBI" id="CHEBI:83421"/>
        <dbReference type="ChEBI" id="CHEBI:456216"/>
        <dbReference type="EC" id="2.7.11.1"/>
    </reaction>
</comment>
<evidence type="ECO:0000256" key="7">
    <source>
        <dbReference type="ARBA" id="ARBA00047899"/>
    </source>
</evidence>
<evidence type="ECO:0000259" key="9">
    <source>
        <dbReference type="PROSITE" id="PS50011"/>
    </source>
</evidence>
<dbReference type="Proteomes" id="UP000191518">
    <property type="component" value="Unassembled WGS sequence"/>
</dbReference>
<proteinExistence type="predicted"/>
<accession>A0A1V6RRU3</accession>
<evidence type="ECO:0000256" key="4">
    <source>
        <dbReference type="ARBA" id="ARBA00022741"/>
    </source>
</evidence>
<dbReference type="OrthoDB" id="5979581at2759"/>
<keyword evidence="3" id="KW-0808">Transferase</keyword>
<dbReference type="PROSITE" id="PS50011">
    <property type="entry name" value="PROTEIN_KINASE_DOM"/>
    <property type="match status" value="1"/>
</dbReference>
<dbReference type="SMART" id="SM00220">
    <property type="entry name" value="S_TKc"/>
    <property type="match status" value="1"/>
</dbReference>
<keyword evidence="5" id="KW-0418">Kinase</keyword>